<dbReference type="InterPro" id="IPR018736">
    <property type="entry name" value="DUF2279_periplasmic_lipo"/>
</dbReference>
<sequence>MRLQVVSIHLTLTLLYSPVSAQEASRTGFFERPDTTVPARMVALSAGTVAVSTGSMLVLNEYWYKGFPRRRFHFYNDAGEWLQMDKAGHVFTTYFLSKYSRELWRWTGLPRKKQIWYGGLSGLAYQSVIEVLDGGSANWGFSWSDMAANTIGATAMVAQELLWDEQRIQLKFSWSPVRYPDPVLRKRADEIYGVNALERVLKDYNGQTYWASLNLSSFFPQKNLPKWLNISFGYGVDGVFDAFVNVWDTREGLHTDYRHIRRVRQFYLSPDIDLTRIPTRRRGIKVLLQALNMIKIPAPALEINSAGRLRAHAFLF</sequence>
<name>A0ABZ2YRW2_9BACT</name>
<dbReference type="EMBL" id="CP149822">
    <property type="protein sequence ID" value="WZN42209.1"/>
    <property type="molecule type" value="Genomic_DNA"/>
</dbReference>
<organism evidence="2 3">
    <name type="scientific">Chitinophaga pollutisoli</name>
    <dbReference type="NCBI Taxonomy" id="3133966"/>
    <lineage>
        <taxon>Bacteria</taxon>
        <taxon>Pseudomonadati</taxon>
        <taxon>Bacteroidota</taxon>
        <taxon>Chitinophagia</taxon>
        <taxon>Chitinophagales</taxon>
        <taxon>Chitinophagaceae</taxon>
        <taxon>Chitinophaga</taxon>
    </lineage>
</organism>
<protein>
    <submittedName>
        <fullName evidence="2">DUF2279 domain-containing protein</fullName>
    </submittedName>
</protein>
<dbReference type="Pfam" id="PF10043">
    <property type="entry name" value="DUF2279"/>
    <property type="match status" value="1"/>
</dbReference>
<feature type="chain" id="PRO_5047550729" evidence="1">
    <location>
        <begin position="22"/>
        <end position="316"/>
    </location>
</feature>
<dbReference type="Proteomes" id="UP001485459">
    <property type="component" value="Chromosome"/>
</dbReference>
<keyword evidence="3" id="KW-1185">Reference proteome</keyword>
<gene>
    <name evidence="2" type="ORF">WJU16_04055</name>
</gene>
<keyword evidence="1" id="KW-0732">Signal</keyword>
<accession>A0ABZ2YRW2</accession>
<evidence type="ECO:0000313" key="2">
    <source>
        <dbReference type="EMBL" id="WZN42209.1"/>
    </source>
</evidence>
<feature type="signal peptide" evidence="1">
    <location>
        <begin position="1"/>
        <end position="21"/>
    </location>
</feature>
<reference evidence="3" key="1">
    <citation type="submission" date="2024-03" db="EMBL/GenBank/DDBJ databases">
        <title>Chitinophaga horti sp. nov., isolated from garden soil.</title>
        <authorList>
            <person name="Lee D.S."/>
            <person name="Han D.M."/>
            <person name="Baek J.H."/>
            <person name="Choi D.G."/>
            <person name="Jeon J.H."/>
            <person name="Jeon C.O."/>
        </authorList>
    </citation>
    <scope>NUCLEOTIDE SEQUENCE [LARGE SCALE GENOMIC DNA]</scope>
    <source>
        <strain evidence="3">GPA1</strain>
    </source>
</reference>
<evidence type="ECO:0000256" key="1">
    <source>
        <dbReference type="SAM" id="SignalP"/>
    </source>
</evidence>
<dbReference type="RefSeq" id="WP_341837045.1">
    <property type="nucleotide sequence ID" value="NZ_CP149822.1"/>
</dbReference>
<proteinExistence type="predicted"/>
<evidence type="ECO:0000313" key="3">
    <source>
        <dbReference type="Proteomes" id="UP001485459"/>
    </source>
</evidence>